<gene>
    <name evidence="1" type="ORF">CSKR_107987</name>
</gene>
<comment type="caution">
    <text evidence="1">The sequence shown here is derived from an EMBL/GenBank/DDBJ whole genome shotgun (WGS) entry which is preliminary data.</text>
</comment>
<name>A0A3R7FP80_CLOSI</name>
<organism evidence="1 2">
    <name type="scientific">Clonorchis sinensis</name>
    <name type="common">Chinese liver fluke</name>
    <dbReference type="NCBI Taxonomy" id="79923"/>
    <lineage>
        <taxon>Eukaryota</taxon>
        <taxon>Metazoa</taxon>
        <taxon>Spiralia</taxon>
        <taxon>Lophotrochozoa</taxon>
        <taxon>Platyhelminthes</taxon>
        <taxon>Trematoda</taxon>
        <taxon>Digenea</taxon>
        <taxon>Opisthorchiida</taxon>
        <taxon>Opisthorchiata</taxon>
        <taxon>Opisthorchiidae</taxon>
        <taxon>Clonorchis</taxon>
    </lineage>
</organism>
<evidence type="ECO:0000313" key="2">
    <source>
        <dbReference type="Proteomes" id="UP000286415"/>
    </source>
</evidence>
<dbReference type="EMBL" id="NIRI02000076">
    <property type="protein sequence ID" value="KAG5441955.1"/>
    <property type="molecule type" value="Genomic_DNA"/>
</dbReference>
<dbReference type="InParanoid" id="A0A3R7FP80"/>
<reference evidence="1 2" key="2">
    <citation type="journal article" date="2021" name="Genomics">
        <title>High-quality reference genome for Clonorchis sinensis.</title>
        <authorList>
            <person name="Young N.D."/>
            <person name="Stroehlein A.J."/>
            <person name="Kinkar L."/>
            <person name="Wang T."/>
            <person name="Sohn W.M."/>
            <person name="Chang B.C.H."/>
            <person name="Kaur P."/>
            <person name="Weisz D."/>
            <person name="Dudchenko O."/>
            <person name="Aiden E.L."/>
            <person name="Korhonen P.K."/>
            <person name="Gasser R.B."/>
        </authorList>
    </citation>
    <scope>NUCLEOTIDE SEQUENCE [LARGE SCALE GENOMIC DNA]</scope>
    <source>
        <strain evidence="1">Cs-k2</strain>
    </source>
</reference>
<sequence>MFKYKHCQPDVTITYGCRLAFAMPLDGLLVNDVRLCSGWILVNEGLSLQHREAMVRAKPDNSNDHSDVNQSAQWLVDHPSALQTQTTNRSPRPIIAEVLLITPSYVTDREQHGHFSETAITELSSRSTSNAVVATVHTWASALKVQTSLTGLDENDHNRQITAPSIGFLADNLMAPQKPNYSLQPDIHCNNIASVEIACYGNCPKILCR</sequence>
<accession>A0A3R7FP80</accession>
<evidence type="ECO:0000313" key="1">
    <source>
        <dbReference type="EMBL" id="KAG5441955.1"/>
    </source>
</evidence>
<proteinExistence type="predicted"/>
<dbReference type="AlphaFoldDB" id="A0A3R7FP80"/>
<reference evidence="1 2" key="1">
    <citation type="journal article" date="2018" name="Biotechnol. Adv.">
        <title>Improved genomic resources and new bioinformatic workflow for the carcinogenic parasite Clonorchis sinensis: Biotechnological implications.</title>
        <authorList>
            <person name="Wang D."/>
            <person name="Korhonen P.K."/>
            <person name="Gasser R.B."/>
            <person name="Young N.D."/>
        </authorList>
    </citation>
    <scope>NUCLEOTIDE SEQUENCE [LARGE SCALE GENOMIC DNA]</scope>
    <source>
        <strain evidence="1">Cs-k2</strain>
    </source>
</reference>
<protein>
    <submittedName>
        <fullName evidence="1">Uncharacterized protein</fullName>
    </submittedName>
</protein>
<keyword evidence="2" id="KW-1185">Reference proteome</keyword>
<dbReference type="Proteomes" id="UP000286415">
    <property type="component" value="Unassembled WGS sequence"/>
</dbReference>